<dbReference type="EMBL" id="AUZY01011207">
    <property type="protein sequence ID" value="EQD35699.1"/>
    <property type="molecule type" value="Genomic_DNA"/>
</dbReference>
<keyword evidence="2" id="KW-0371">Homeobox</keyword>
<feature type="non-terminal residue" evidence="2">
    <location>
        <position position="1"/>
    </location>
</feature>
<dbReference type="Pfam" id="PF21804">
    <property type="entry name" value="Transposase_29"/>
    <property type="match status" value="1"/>
</dbReference>
<name>T1A486_9ZZZZ</name>
<gene>
    <name evidence="2" type="ORF">B1B_16809</name>
</gene>
<dbReference type="GO" id="GO:0003677">
    <property type="term" value="F:DNA binding"/>
    <property type="evidence" value="ECO:0007669"/>
    <property type="project" value="UniProtKB-KW"/>
</dbReference>
<reference evidence="2" key="2">
    <citation type="journal article" date="2014" name="ISME J.">
        <title>Microbial stratification in low pH oxic and suboxic macroscopic growths along an acid mine drainage.</title>
        <authorList>
            <person name="Mendez-Garcia C."/>
            <person name="Mesa V."/>
            <person name="Sprenger R.R."/>
            <person name="Richter M."/>
            <person name="Diez M.S."/>
            <person name="Solano J."/>
            <person name="Bargiela R."/>
            <person name="Golyshina O.V."/>
            <person name="Manteca A."/>
            <person name="Ramos J.L."/>
            <person name="Gallego J.R."/>
            <person name="Llorente I."/>
            <person name="Martins Dos Santos V.A."/>
            <person name="Jensen O.N."/>
            <person name="Pelaez A.I."/>
            <person name="Sanchez J."/>
            <person name="Ferrer M."/>
        </authorList>
    </citation>
    <scope>NUCLEOTIDE SEQUENCE</scope>
</reference>
<evidence type="ECO:0000256" key="1">
    <source>
        <dbReference type="SAM" id="MobiDB-lite"/>
    </source>
</evidence>
<protein>
    <submittedName>
        <fullName evidence="2">Homeodomain-like insertion element (DNA transposition)</fullName>
    </submittedName>
</protein>
<feature type="non-terminal residue" evidence="2">
    <location>
        <position position="163"/>
    </location>
</feature>
<dbReference type="InterPro" id="IPR049343">
    <property type="entry name" value="Transposase_29"/>
</dbReference>
<evidence type="ECO:0000313" key="2">
    <source>
        <dbReference type="EMBL" id="EQD35699.1"/>
    </source>
</evidence>
<comment type="caution">
    <text evidence="2">The sequence shown here is derived from an EMBL/GenBank/DDBJ whole genome shotgun (WGS) entry which is preliminary data.</text>
</comment>
<sequence length="163" mass="18055">GQGLSQYQIAERVRLSRATVRRVLGQFPAVPAPTKRQPQPELPVIPPPEPRQEERELARTGALEEAPPVFTQGRELPLLGLLLTLPALAEAGLLEAAQTVYGKLNNGFYGLRSVLLMLVFLAFLREPRAEGATRIVPQDLGRVLALDRAPEVKTLRRRLRELA</sequence>
<feature type="compositionally biased region" description="Pro residues" evidence="1">
    <location>
        <begin position="40"/>
        <end position="49"/>
    </location>
</feature>
<accession>T1A486</accession>
<reference evidence="2" key="1">
    <citation type="submission" date="2013-08" db="EMBL/GenBank/DDBJ databases">
        <authorList>
            <person name="Mendez C."/>
            <person name="Richter M."/>
            <person name="Ferrer M."/>
            <person name="Sanchez J."/>
        </authorList>
    </citation>
    <scope>NUCLEOTIDE SEQUENCE</scope>
</reference>
<proteinExistence type="predicted"/>
<keyword evidence="2" id="KW-0238">DNA-binding</keyword>
<feature type="region of interest" description="Disordered" evidence="1">
    <location>
        <begin position="29"/>
        <end position="55"/>
    </location>
</feature>
<dbReference type="AlphaFoldDB" id="T1A486"/>
<organism evidence="2">
    <name type="scientific">mine drainage metagenome</name>
    <dbReference type="NCBI Taxonomy" id="410659"/>
    <lineage>
        <taxon>unclassified sequences</taxon>
        <taxon>metagenomes</taxon>
        <taxon>ecological metagenomes</taxon>
    </lineage>
</organism>